<keyword evidence="2" id="KW-0805">Transcription regulation</keyword>
<keyword evidence="8" id="KW-1185">Reference proteome</keyword>
<reference evidence="7 8" key="1">
    <citation type="journal article" date="2023" name="Hortic Res">
        <title>Pangenome of water caltrop reveals structural variations and asymmetric subgenome divergence after allopolyploidization.</title>
        <authorList>
            <person name="Zhang X."/>
            <person name="Chen Y."/>
            <person name="Wang L."/>
            <person name="Yuan Y."/>
            <person name="Fang M."/>
            <person name="Shi L."/>
            <person name="Lu R."/>
            <person name="Comes H.P."/>
            <person name="Ma Y."/>
            <person name="Chen Y."/>
            <person name="Huang G."/>
            <person name="Zhou Y."/>
            <person name="Zheng Z."/>
            <person name="Qiu Y."/>
        </authorList>
    </citation>
    <scope>NUCLEOTIDE SEQUENCE [LARGE SCALE GENOMIC DNA]</scope>
    <source>
        <strain evidence="7">F231</strain>
    </source>
</reference>
<organism evidence="7 8">
    <name type="scientific">Trapa natans</name>
    <name type="common">Water chestnut</name>
    <dbReference type="NCBI Taxonomy" id="22666"/>
    <lineage>
        <taxon>Eukaryota</taxon>
        <taxon>Viridiplantae</taxon>
        <taxon>Streptophyta</taxon>
        <taxon>Embryophyta</taxon>
        <taxon>Tracheophyta</taxon>
        <taxon>Spermatophyta</taxon>
        <taxon>Magnoliopsida</taxon>
        <taxon>eudicotyledons</taxon>
        <taxon>Gunneridae</taxon>
        <taxon>Pentapetalae</taxon>
        <taxon>rosids</taxon>
        <taxon>malvids</taxon>
        <taxon>Myrtales</taxon>
        <taxon>Lythraceae</taxon>
        <taxon>Trapa</taxon>
    </lineage>
</organism>
<dbReference type="PROSITE" id="PS51005">
    <property type="entry name" value="NAC"/>
    <property type="match status" value="1"/>
</dbReference>
<feature type="domain" description="NAC" evidence="6">
    <location>
        <begin position="22"/>
        <end position="172"/>
    </location>
</feature>
<evidence type="ECO:0000256" key="1">
    <source>
        <dbReference type="ARBA" id="ARBA00004123"/>
    </source>
</evidence>
<dbReference type="GO" id="GO:0099402">
    <property type="term" value="P:plant organ development"/>
    <property type="evidence" value="ECO:0007669"/>
    <property type="project" value="UniProtKB-ARBA"/>
</dbReference>
<dbReference type="PANTHER" id="PTHR31744:SF65">
    <property type="entry name" value="TRANSCRIPTION FACTOR JUNGBRUNNEN 1"/>
    <property type="match status" value="1"/>
</dbReference>
<evidence type="ECO:0000256" key="5">
    <source>
        <dbReference type="ARBA" id="ARBA00023242"/>
    </source>
</evidence>
<dbReference type="GO" id="GO:0006355">
    <property type="term" value="P:regulation of DNA-templated transcription"/>
    <property type="evidence" value="ECO:0007669"/>
    <property type="project" value="InterPro"/>
</dbReference>
<keyword evidence="3" id="KW-0238">DNA-binding</keyword>
<dbReference type="GO" id="GO:0003677">
    <property type="term" value="F:DNA binding"/>
    <property type="evidence" value="ECO:0007669"/>
    <property type="project" value="UniProtKB-KW"/>
</dbReference>
<name>A0AAN7MA13_TRANT</name>
<dbReference type="Proteomes" id="UP001346149">
    <property type="component" value="Unassembled WGS sequence"/>
</dbReference>
<protein>
    <recommendedName>
        <fullName evidence="6">NAC domain-containing protein</fullName>
    </recommendedName>
</protein>
<evidence type="ECO:0000313" key="8">
    <source>
        <dbReference type="Proteomes" id="UP001346149"/>
    </source>
</evidence>
<dbReference type="Pfam" id="PF02365">
    <property type="entry name" value="NAM"/>
    <property type="match status" value="1"/>
</dbReference>
<dbReference type="FunFam" id="2.170.150.80:FF:000007">
    <property type="entry name" value="NAC domain-containing protein 35"/>
    <property type="match status" value="1"/>
</dbReference>
<keyword evidence="5" id="KW-0539">Nucleus</keyword>
<evidence type="ECO:0000259" key="6">
    <source>
        <dbReference type="PROSITE" id="PS51005"/>
    </source>
</evidence>
<dbReference type="GO" id="GO:0005634">
    <property type="term" value="C:nucleus"/>
    <property type="evidence" value="ECO:0007669"/>
    <property type="project" value="UniProtKB-SubCell"/>
</dbReference>
<proteinExistence type="predicted"/>
<evidence type="ECO:0000256" key="3">
    <source>
        <dbReference type="ARBA" id="ARBA00023125"/>
    </source>
</evidence>
<dbReference type="SUPFAM" id="SSF101941">
    <property type="entry name" value="NAC domain"/>
    <property type="match status" value="1"/>
</dbReference>
<dbReference type="Gene3D" id="2.170.150.80">
    <property type="entry name" value="NAC domain"/>
    <property type="match status" value="1"/>
</dbReference>
<dbReference type="AlphaFoldDB" id="A0AAN7MA13"/>
<keyword evidence="4" id="KW-0804">Transcription</keyword>
<dbReference type="EMBL" id="JAXQNO010000007">
    <property type="protein sequence ID" value="KAK4794452.1"/>
    <property type="molecule type" value="Genomic_DNA"/>
</dbReference>
<accession>A0AAN7MA13</accession>
<evidence type="ECO:0000256" key="4">
    <source>
        <dbReference type="ARBA" id="ARBA00023163"/>
    </source>
</evidence>
<comment type="subcellular location">
    <subcellularLocation>
        <location evidence="1">Nucleus</location>
    </subcellularLocation>
</comment>
<dbReference type="InterPro" id="IPR003441">
    <property type="entry name" value="NAC-dom"/>
</dbReference>
<evidence type="ECO:0000256" key="2">
    <source>
        <dbReference type="ARBA" id="ARBA00023015"/>
    </source>
</evidence>
<dbReference type="InterPro" id="IPR036093">
    <property type="entry name" value="NAC_dom_sf"/>
</dbReference>
<sequence>MSCCNKNTKLEKEQEVDEEPIKLPGFRFHPTDEELLSFYLRRKVEMKRMEVIKQIDIYKYDPWDLPKESNVGEKEWYFFCMRGRKYRNSIRPNRVTGSGFWKATGIDKQIYAAKDPCECIGLKKSLVYYRGNAGKGTKTDWMMHEFRLLPANSNNDITQEAEVWTLCRIFKRLPSHRKYTPNLKHSTNAKSVKNNNPANDSCSKTSWGFESEYSFEQSMSFGDSAAMDNTCVDKRSSLHLPGHSNSIAHPHQPSFLEPYSGHPGIWNQTHENNWDELGSVIQRVIHTNSDLINCTWL</sequence>
<evidence type="ECO:0000313" key="7">
    <source>
        <dbReference type="EMBL" id="KAK4794452.1"/>
    </source>
</evidence>
<gene>
    <name evidence="7" type="ORF">SAY86_012446</name>
</gene>
<comment type="caution">
    <text evidence="7">The sequence shown here is derived from an EMBL/GenBank/DDBJ whole genome shotgun (WGS) entry which is preliminary data.</text>
</comment>
<dbReference type="PANTHER" id="PTHR31744">
    <property type="entry name" value="PROTEIN CUP-SHAPED COTYLEDON 2-RELATED"/>
    <property type="match status" value="1"/>
</dbReference>